<protein>
    <recommendedName>
        <fullName evidence="2">Mos1 transposase HTH domain-containing protein</fullName>
    </recommendedName>
</protein>
<sequence length="183" mass="20431">MPPKRKRDTTPDDLESEPDDLEAEPDDLEAEPDAMEPLPDAGETVPDSVEKLPDAVVSAMTAKQFHKRNLREQLAIRYQMLAVFEAGDGPSKAEKSINALFGKGTTTQASCSHWFKRFRSGDKNLVSGNTRIWSQSEVDASDVFRKLECEAQGLREQVLKAYAAKNENAARKKAENAPKRKRK</sequence>
<dbReference type="Pfam" id="PF17906">
    <property type="entry name" value="HTH_48"/>
    <property type="match status" value="1"/>
</dbReference>
<dbReference type="AlphaFoldDB" id="A0AAD4MTE2"/>
<feature type="compositionally biased region" description="Acidic residues" evidence="1">
    <location>
        <begin position="11"/>
        <end position="34"/>
    </location>
</feature>
<reference evidence="3" key="1">
    <citation type="submission" date="2022-01" db="EMBL/GenBank/DDBJ databases">
        <title>Genome Sequence Resource for Two Populations of Ditylenchus destructor, the Migratory Endoparasitic Phytonematode.</title>
        <authorList>
            <person name="Zhang H."/>
            <person name="Lin R."/>
            <person name="Xie B."/>
        </authorList>
    </citation>
    <scope>NUCLEOTIDE SEQUENCE</scope>
    <source>
        <strain evidence="3">BazhouSP</strain>
    </source>
</reference>
<evidence type="ECO:0000313" key="4">
    <source>
        <dbReference type="Proteomes" id="UP001201812"/>
    </source>
</evidence>
<keyword evidence="4" id="KW-1185">Reference proteome</keyword>
<dbReference type="EMBL" id="JAKKPZ010000126">
    <property type="protein sequence ID" value="KAI1701132.1"/>
    <property type="molecule type" value="Genomic_DNA"/>
</dbReference>
<dbReference type="InterPro" id="IPR041426">
    <property type="entry name" value="Mos1_HTH"/>
</dbReference>
<dbReference type="Gene3D" id="1.10.10.1450">
    <property type="match status" value="1"/>
</dbReference>
<feature type="region of interest" description="Disordered" evidence="1">
    <location>
        <begin position="1"/>
        <end position="48"/>
    </location>
</feature>
<organism evidence="3 4">
    <name type="scientific">Ditylenchus destructor</name>
    <dbReference type="NCBI Taxonomy" id="166010"/>
    <lineage>
        <taxon>Eukaryota</taxon>
        <taxon>Metazoa</taxon>
        <taxon>Ecdysozoa</taxon>
        <taxon>Nematoda</taxon>
        <taxon>Chromadorea</taxon>
        <taxon>Rhabditida</taxon>
        <taxon>Tylenchina</taxon>
        <taxon>Tylenchomorpha</taxon>
        <taxon>Sphaerularioidea</taxon>
        <taxon>Anguinidae</taxon>
        <taxon>Anguininae</taxon>
        <taxon>Ditylenchus</taxon>
    </lineage>
</organism>
<proteinExistence type="predicted"/>
<evidence type="ECO:0000313" key="3">
    <source>
        <dbReference type="EMBL" id="KAI1701132.1"/>
    </source>
</evidence>
<name>A0AAD4MTE2_9BILA</name>
<evidence type="ECO:0000259" key="2">
    <source>
        <dbReference type="Pfam" id="PF17906"/>
    </source>
</evidence>
<dbReference type="Proteomes" id="UP001201812">
    <property type="component" value="Unassembled WGS sequence"/>
</dbReference>
<gene>
    <name evidence="3" type="ORF">DdX_16287</name>
</gene>
<accession>A0AAD4MTE2</accession>
<comment type="caution">
    <text evidence="3">The sequence shown here is derived from an EMBL/GenBank/DDBJ whole genome shotgun (WGS) entry which is preliminary data.</text>
</comment>
<evidence type="ECO:0000256" key="1">
    <source>
        <dbReference type="SAM" id="MobiDB-lite"/>
    </source>
</evidence>
<feature type="domain" description="Mos1 transposase HTH" evidence="2">
    <location>
        <begin position="75"/>
        <end position="122"/>
    </location>
</feature>